<dbReference type="Gene3D" id="3.40.30.110">
    <property type="match status" value="2"/>
</dbReference>
<dbReference type="SUPFAM" id="SSF52833">
    <property type="entry name" value="Thioredoxin-like"/>
    <property type="match status" value="1"/>
</dbReference>
<gene>
    <name evidence="2" type="ORF">CNECB9_800025</name>
</gene>
<dbReference type="CDD" id="cd00570">
    <property type="entry name" value="GST_N_family"/>
    <property type="match status" value="1"/>
</dbReference>
<dbReference type="GO" id="GO:0004364">
    <property type="term" value="F:glutathione transferase activity"/>
    <property type="evidence" value="ECO:0007669"/>
    <property type="project" value="UniProtKB-EC"/>
</dbReference>
<dbReference type="SUPFAM" id="SSF47616">
    <property type="entry name" value="GST C-terminal domain-like"/>
    <property type="match status" value="1"/>
</dbReference>
<name>A0A1K0J3Y0_CUPNE</name>
<dbReference type="GO" id="GO:0005737">
    <property type="term" value="C:cytoplasm"/>
    <property type="evidence" value="ECO:0007669"/>
    <property type="project" value="TreeGrafter"/>
</dbReference>
<sequence>MEVERMADIILHQYATSPFSEKVRLALGAKGLAWQAVEIPAILPKPDLLALTGGYRRTPVMQLGADIYCDTALICEVLDALAPTPALYPPAQAAAARVAAAWFDAALFTASVTYVFQPAGVASMLGHLSPAQVQAFSADRKAMRGDTNALRMPLPEATALLHETFGQLETQFAAGIGHVAGPALSVADFSLYQNLWFIRRAGALAQLLEAYPRLQAWYARMNTFGHGRPRVIDSEDAIGAARSADPLALDEGVVADAGLQAGDPVTVTPTDYARDPVAGVLLALTARRVTLRRQDPRAGALNVHFPRQGYQVQRAA</sequence>
<dbReference type="InterPro" id="IPR004045">
    <property type="entry name" value="Glutathione_S-Trfase_N"/>
</dbReference>
<accession>A0A1K0J3Y0</accession>
<proteinExistence type="predicted"/>
<dbReference type="InterPro" id="IPR036249">
    <property type="entry name" value="Thioredoxin-like_sf"/>
</dbReference>
<dbReference type="EC" id="2.5.1.18" evidence="2"/>
<feature type="domain" description="GST C-terminal" evidence="1">
    <location>
        <begin position="89"/>
        <end position="247"/>
    </location>
</feature>
<dbReference type="PANTHER" id="PTHR43968">
    <property type="match status" value="1"/>
</dbReference>
<evidence type="ECO:0000313" key="2">
    <source>
        <dbReference type="EMBL" id="SCV01259.1"/>
    </source>
</evidence>
<evidence type="ECO:0000259" key="1">
    <source>
        <dbReference type="PROSITE" id="PS50405"/>
    </source>
</evidence>
<dbReference type="InterPro" id="IPR036282">
    <property type="entry name" value="Glutathione-S-Trfase_C_sf"/>
</dbReference>
<protein>
    <submittedName>
        <fullName evidence="2">Glutathione S-transferase</fullName>
        <ecNumber evidence="2">2.5.1.18</ecNumber>
    </submittedName>
</protein>
<dbReference type="CDD" id="cd00299">
    <property type="entry name" value="GST_C_family"/>
    <property type="match status" value="1"/>
</dbReference>
<keyword evidence="2" id="KW-0808">Transferase</keyword>
<dbReference type="Pfam" id="PF13410">
    <property type="entry name" value="GST_C_2"/>
    <property type="match status" value="1"/>
</dbReference>
<organism evidence="2">
    <name type="scientific">Cupriavidus necator</name>
    <name type="common">Alcaligenes eutrophus</name>
    <name type="synonym">Ralstonia eutropha</name>
    <dbReference type="NCBI Taxonomy" id="106590"/>
    <lineage>
        <taxon>Bacteria</taxon>
        <taxon>Pseudomonadati</taxon>
        <taxon>Pseudomonadota</taxon>
        <taxon>Betaproteobacteria</taxon>
        <taxon>Burkholderiales</taxon>
        <taxon>Burkholderiaceae</taxon>
        <taxon>Cupriavidus</taxon>
    </lineage>
</organism>
<dbReference type="PANTHER" id="PTHR43968:SF6">
    <property type="entry name" value="GLUTATHIONE S-TRANSFERASE OMEGA"/>
    <property type="match status" value="1"/>
</dbReference>
<reference evidence="2" key="1">
    <citation type="submission" date="2016-09" db="EMBL/GenBank/DDBJ databases">
        <authorList>
            <person name="Capua I."/>
            <person name="De Benedictis P."/>
            <person name="Joannis T."/>
            <person name="Lombin L.H."/>
            <person name="Cattoli G."/>
        </authorList>
    </citation>
    <scope>NUCLEOTIDE SEQUENCE</scope>
    <source>
        <strain evidence="2">B9</strain>
    </source>
</reference>
<dbReference type="EMBL" id="FMSH01000530">
    <property type="protein sequence ID" value="SCV01259.1"/>
    <property type="molecule type" value="Genomic_DNA"/>
</dbReference>
<dbReference type="InterPro" id="IPR050983">
    <property type="entry name" value="GST_Omega/HSP26"/>
</dbReference>
<dbReference type="AlphaFoldDB" id="A0A1K0J3Y0"/>
<dbReference type="PROSITE" id="PS50405">
    <property type="entry name" value="GST_CTER"/>
    <property type="match status" value="1"/>
</dbReference>
<dbReference type="InterPro" id="IPR010987">
    <property type="entry name" value="Glutathione-S-Trfase_C-like"/>
</dbReference>
<dbReference type="Pfam" id="PF13417">
    <property type="entry name" value="GST_N_3"/>
    <property type="match status" value="1"/>
</dbReference>